<dbReference type="EMBL" id="KN832011">
    <property type="protein sequence ID" value="KIN98901.1"/>
    <property type="molecule type" value="Genomic_DNA"/>
</dbReference>
<dbReference type="AlphaFoldDB" id="A0A0C3JN08"/>
<proteinExistence type="predicted"/>
<organism evidence="1 2">
    <name type="scientific">Pisolithus tinctorius Marx 270</name>
    <dbReference type="NCBI Taxonomy" id="870435"/>
    <lineage>
        <taxon>Eukaryota</taxon>
        <taxon>Fungi</taxon>
        <taxon>Dikarya</taxon>
        <taxon>Basidiomycota</taxon>
        <taxon>Agaricomycotina</taxon>
        <taxon>Agaricomycetes</taxon>
        <taxon>Agaricomycetidae</taxon>
        <taxon>Boletales</taxon>
        <taxon>Sclerodermatineae</taxon>
        <taxon>Pisolithaceae</taxon>
        <taxon>Pisolithus</taxon>
    </lineage>
</organism>
<evidence type="ECO:0000313" key="2">
    <source>
        <dbReference type="Proteomes" id="UP000054217"/>
    </source>
</evidence>
<name>A0A0C3JN08_PISTI</name>
<reference evidence="2" key="2">
    <citation type="submission" date="2015-01" db="EMBL/GenBank/DDBJ databases">
        <title>Evolutionary Origins and Diversification of the Mycorrhizal Mutualists.</title>
        <authorList>
            <consortium name="DOE Joint Genome Institute"/>
            <consortium name="Mycorrhizal Genomics Consortium"/>
            <person name="Kohler A."/>
            <person name="Kuo A."/>
            <person name="Nagy L.G."/>
            <person name="Floudas D."/>
            <person name="Copeland A."/>
            <person name="Barry K.W."/>
            <person name="Cichocki N."/>
            <person name="Veneault-Fourrey C."/>
            <person name="LaButti K."/>
            <person name="Lindquist E.A."/>
            <person name="Lipzen A."/>
            <person name="Lundell T."/>
            <person name="Morin E."/>
            <person name="Murat C."/>
            <person name="Riley R."/>
            <person name="Ohm R."/>
            <person name="Sun H."/>
            <person name="Tunlid A."/>
            <person name="Henrissat B."/>
            <person name="Grigoriev I.V."/>
            <person name="Hibbett D.S."/>
            <person name="Martin F."/>
        </authorList>
    </citation>
    <scope>NUCLEOTIDE SEQUENCE [LARGE SCALE GENOMIC DNA]</scope>
    <source>
        <strain evidence="2">Marx 270</strain>
    </source>
</reference>
<keyword evidence="2" id="KW-1185">Reference proteome</keyword>
<evidence type="ECO:0000313" key="1">
    <source>
        <dbReference type="EMBL" id="KIN98901.1"/>
    </source>
</evidence>
<dbReference type="InParanoid" id="A0A0C3JN08"/>
<protein>
    <submittedName>
        <fullName evidence="1">Uncharacterized protein</fullName>
    </submittedName>
</protein>
<dbReference type="Proteomes" id="UP000054217">
    <property type="component" value="Unassembled WGS sequence"/>
</dbReference>
<reference evidence="1 2" key="1">
    <citation type="submission" date="2014-04" db="EMBL/GenBank/DDBJ databases">
        <authorList>
            <consortium name="DOE Joint Genome Institute"/>
            <person name="Kuo A."/>
            <person name="Kohler A."/>
            <person name="Costa M.D."/>
            <person name="Nagy L.G."/>
            <person name="Floudas D."/>
            <person name="Copeland A."/>
            <person name="Barry K.W."/>
            <person name="Cichocki N."/>
            <person name="Veneault-Fourrey C."/>
            <person name="LaButti K."/>
            <person name="Lindquist E.A."/>
            <person name="Lipzen A."/>
            <person name="Lundell T."/>
            <person name="Morin E."/>
            <person name="Murat C."/>
            <person name="Sun H."/>
            <person name="Tunlid A."/>
            <person name="Henrissat B."/>
            <person name="Grigoriev I.V."/>
            <person name="Hibbett D.S."/>
            <person name="Martin F."/>
            <person name="Nordberg H.P."/>
            <person name="Cantor M.N."/>
            <person name="Hua S.X."/>
        </authorList>
    </citation>
    <scope>NUCLEOTIDE SEQUENCE [LARGE SCALE GENOMIC DNA]</scope>
    <source>
        <strain evidence="1 2">Marx 270</strain>
    </source>
</reference>
<gene>
    <name evidence="1" type="ORF">M404DRAFT_826740</name>
</gene>
<dbReference type="HOGENOM" id="CLU_2886787_0_0_1"/>
<accession>A0A0C3JN08</accession>
<sequence>MSRHPAKHAMKSLTYCHATNIKSASEAIEPLSRHPAKHATKSLTCCQVTNTKSASEAIEQTAS</sequence>